<evidence type="ECO:0000313" key="2">
    <source>
        <dbReference type="Proteomes" id="UP000199413"/>
    </source>
</evidence>
<proteinExistence type="predicted"/>
<dbReference type="STRING" id="568872.GA0070624_1105"/>
<dbReference type="InterPro" id="IPR019587">
    <property type="entry name" value="Polyketide_cyclase/dehydratase"/>
</dbReference>
<protein>
    <submittedName>
        <fullName evidence="1">Uncharacterized conserved protein YndB, AHSA1/START domain</fullName>
    </submittedName>
</protein>
<reference evidence="2" key="1">
    <citation type="submission" date="2016-06" db="EMBL/GenBank/DDBJ databases">
        <authorList>
            <person name="Varghese N."/>
            <person name="Submissions Spin"/>
        </authorList>
    </citation>
    <scope>NUCLEOTIDE SEQUENCE [LARGE SCALE GENOMIC DNA]</scope>
    <source>
        <strain evidence="2">DSM 45431</strain>
    </source>
</reference>
<accession>A0A1C6RIB2</accession>
<dbReference type="OrthoDB" id="1524368at2"/>
<dbReference type="Proteomes" id="UP000199413">
    <property type="component" value="Unassembled WGS sequence"/>
</dbReference>
<organism evidence="1 2">
    <name type="scientific">Micromonospora rhizosphaerae</name>
    <dbReference type="NCBI Taxonomy" id="568872"/>
    <lineage>
        <taxon>Bacteria</taxon>
        <taxon>Bacillati</taxon>
        <taxon>Actinomycetota</taxon>
        <taxon>Actinomycetes</taxon>
        <taxon>Micromonosporales</taxon>
        <taxon>Micromonosporaceae</taxon>
        <taxon>Micromonospora</taxon>
    </lineage>
</organism>
<sequence length="142" mass="15448">MAAVIASIEINVPVEKVFAYAIDPANLSAWQENVVSASQEGELAVGGKVITVRRVGKREQPMTMEFTSYDAPHSWSMRGVDGPVRPLVDTRVEPTAVGSRVTVELDFEGRGIGKLLVPLLVKPETRKGLPRNLALLKKNLEA</sequence>
<dbReference type="EMBL" id="FMHV01000002">
    <property type="protein sequence ID" value="SCL16743.1"/>
    <property type="molecule type" value="Genomic_DNA"/>
</dbReference>
<dbReference type="RefSeq" id="WP_091337209.1">
    <property type="nucleotide sequence ID" value="NZ_FMHV01000002.1"/>
</dbReference>
<dbReference type="Gene3D" id="3.30.530.20">
    <property type="match status" value="1"/>
</dbReference>
<evidence type="ECO:0000313" key="1">
    <source>
        <dbReference type="EMBL" id="SCL16743.1"/>
    </source>
</evidence>
<dbReference type="AlphaFoldDB" id="A0A1C6RIB2"/>
<name>A0A1C6RIB2_9ACTN</name>
<dbReference type="Pfam" id="PF10604">
    <property type="entry name" value="Polyketide_cyc2"/>
    <property type="match status" value="1"/>
</dbReference>
<dbReference type="InterPro" id="IPR023393">
    <property type="entry name" value="START-like_dom_sf"/>
</dbReference>
<dbReference type="SUPFAM" id="SSF55961">
    <property type="entry name" value="Bet v1-like"/>
    <property type="match status" value="1"/>
</dbReference>
<keyword evidence="2" id="KW-1185">Reference proteome</keyword>
<gene>
    <name evidence="1" type="ORF">GA0070624_1105</name>
</gene>